<dbReference type="GO" id="GO:0016020">
    <property type="term" value="C:membrane"/>
    <property type="evidence" value="ECO:0007669"/>
    <property type="project" value="UniProtKB-SubCell"/>
</dbReference>
<keyword evidence="8" id="KW-1185">Reference proteome</keyword>
<evidence type="ECO:0000256" key="2">
    <source>
        <dbReference type="ARBA" id="ARBA00022692"/>
    </source>
</evidence>
<dbReference type="Proteomes" id="UP001057580">
    <property type="component" value="Chromosome"/>
</dbReference>
<dbReference type="AlphaFoldDB" id="A0A9E7R712"/>
<evidence type="ECO:0000256" key="1">
    <source>
        <dbReference type="ARBA" id="ARBA00004141"/>
    </source>
</evidence>
<feature type="domain" description="Peptidase S54 rhomboid" evidence="6">
    <location>
        <begin position="45"/>
        <end position="183"/>
    </location>
</feature>
<evidence type="ECO:0000259" key="6">
    <source>
        <dbReference type="Pfam" id="PF01694"/>
    </source>
</evidence>
<dbReference type="EMBL" id="CP104003">
    <property type="protein sequence ID" value="UWM56364.1"/>
    <property type="molecule type" value="Genomic_DNA"/>
</dbReference>
<keyword evidence="7" id="KW-0645">Protease</keyword>
<sequence length="200" mass="20429">MSLTDRPTVQTALACLGVFVVQSVLGVLGVGVGAFALSLPLWVRPWTLVLATYAHVGVAHLVANLLALVLVGLVVERGTTPLRFHAFFLLAGALAGVAELLVAALFAGGTAVVGASGAVFALLGYALAGNRAVGAVGRRVRLDRSLTLGLYVAVALVLTIATAGPGLALVAHFTGLLLGLLAGRRRLLQSPDARPVVTER</sequence>
<evidence type="ECO:0000256" key="5">
    <source>
        <dbReference type="SAM" id="Phobius"/>
    </source>
</evidence>
<reference evidence="7" key="1">
    <citation type="submission" date="2022-09" db="EMBL/GenBank/DDBJ databases">
        <title>Diverse halophilic archaea isolated from saline environments.</title>
        <authorList>
            <person name="Cui H.-L."/>
        </authorList>
    </citation>
    <scope>NUCLEOTIDE SEQUENCE</scope>
    <source>
        <strain evidence="7">ZS-35-S2</strain>
    </source>
</reference>
<dbReference type="KEGG" id="ssai:N0B31_08715"/>
<dbReference type="PANTHER" id="PTHR43066">
    <property type="entry name" value="RHOMBOID-RELATED PROTEIN"/>
    <property type="match status" value="1"/>
</dbReference>
<dbReference type="Pfam" id="PF01694">
    <property type="entry name" value="Rhomboid"/>
    <property type="match status" value="1"/>
</dbReference>
<organism evidence="7 8">
    <name type="scientific">Salinirubellus salinus</name>
    <dbReference type="NCBI Taxonomy" id="1364945"/>
    <lineage>
        <taxon>Archaea</taxon>
        <taxon>Methanobacteriati</taxon>
        <taxon>Methanobacteriota</taxon>
        <taxon>Stenosarchaea group</taxon>
        <taxon>Halobacteria</taxon>
        <taxon>Halobacteriales</taxon>
        <taxon>Natronomonadaceae</taxon>
        <taxon>Salinirubellus</taxon>
    </lineage>
</organism>
<protein>
    <submittedName>
        <fullName evidence="7">Rhomboid family intramembrane serine protease</fullName>
    </submittedName>
</protein>
<dbReference type="InterPro" id="IPR022764">
    <property type="entry name" value="Peptidase_S54_rhomboid_dom"/>
</dbReference>
<proteinExistence type="predicted"/>
<keyword evidence="4 5" id="KW-0472">Membrane</keyword>
<evidence type="ECO:0000256" key="3">
    <source>
        <dbReference type="ARBA" id="ARBA00022989"/>
    </source>
</evidence>
<accession>A0A9E7R712</accession>
<keyword evidence="7" id="KW-0378">Hydrolase</keyword>
<keyword evidence="3 5" id="KW-1133">Transmembrane helix</keyword>
<dbReference type="GO" id="GO:0006508">
    <property type="term" value="P:proteolysis"/>
    <property type="evidence" value="ECO:0007669"/>
    <property type="project" value="UniProtKB-KW"/>
</dbReference>
<comment type="subcellular location">
    <subcellularLocation>
        <location evidence="1">Membrane</location>
        <topology evidence="1">Multi-pass membrane protein</topology>
    </subcellularLocation>
</comment>
<dbReference type="GeneID" id="74942499"/>
<dbReference type="GO" id="GO:0004252">
    <property type="term" value="F:serine-type endopeptidase activity"/>
    <property type="evidence" value="ECO:0007669"/>
    <property type="project" value="InterPro"/>
</dbReference>
<dbReference type="InterPro" id="IPR035952">
    <property type="entry name" value="Rhomboid-like_sf"/>
</dbReference>
<dbReference type="Gene3D" id="1.20.1540.10">
    <property type="entry name" value="Rhomboid-like"/>
    <property type="match status" value="1"/>
</dbReference>
<feature type="transmembrane region" description="Helical" evidence="5">
    <location>
        <begin position="113"/>
        <end position="133"/>
    </location>
</feature>
<keyword evidence="2 5" id="KW-0812">Transmembrane</keyword>
<dbReference type="SUPFAM" id="SSF144091">
    <property type="entry name" value="Rhomboid-like"/>
    <property type="match status" value="1"/>
</dbReference>
<dbReference type="RefSeq" id="WP_260643478.1">
    <property type="nucleotide sequence ID" value="NZ_CP104003.1"/>
</dbReference>
<dbReference type="PANTHER" id="PTHR43066:SF11">
    <property type="entry name" value="PEPTIDASE S54 RHOMBOID DOMAIN-CONTAINING PROTEIN"/>
    <property type="match status" value="1"/>
</dbReference>
<gene>
    <name evidence="7" type="ORF">N0B31_08715</name>
</gene>
<feature type="transmembrane region" description="Helical" evidence="5">
    <location>
        <begin position="87"/>
        <end position="107"/>
    </location>
</feature>
<feature type="transmembrane region" description="Helical" evidence="5">
    <location>
        <begin position="12"/>
        <end position="37"/>
    </location>
</feature>
<feature type="transmembrane region" description="Helical" evidence="5">
    <location>
        <begin position="57"/>
        <end position="75"/>
    </location>
</feature>
<evidence type="ECO:0000313" key="7">
    <source>
        <dbReference type="EMBL" id="UWM56364.1"/>
    </source>
</evidence>
<evidence type="ECO:0000256" key="4">
    <source>
        <dbReference type="ARBA" id="ARBA00023136"/>
    </source>
</evidence>
<name>A0A9E7R712_9EURY</name>
<evidence type="ECO:0000313" key="8">
    <source>
        <dbReference type="Proteomes" id="UP001057580"/>
    </source>
</evidence>
<feature type="transmembrane region" description="Helical" evidence="5">
    <location>
        <begin position="145"/>
        <end position="161"/>
    </location>
</feature>